<dbReference type="OrthoDB" id="282801at2"/>
<sequence length="403" mass="43446">MHTLKLLAAGLLLCTALPDGTVRAQSLDDAIKNMSDDIAVFLESREKTSVAIGEFDGPDGSTAGRAIQQKLKENLLANNLEIKKLGARMKIRGSFSLDSQSSFSIATIRSTLVDENGREMSGYRERVKLAEVTSLEDLSRIFGLTADLVAEQNGESDEADATSGSEKDKDSDAATLLTSVSKAVTKKVSNAIKTPGFSYHGNDKSKVKASDSSDFVVQLRRCPRDSSVFTPVDVLDEGGFAFAPLEDGDRYQVVVTNNSDHDIAAKVSIDGVNSFYFSGNPGFKANGSWVIAAGQSGVIKGWYLNAHELAEFLITSDEKDAKLPDPLDLGTVTVQFFHAWAHNTPVPKVELLAKNDRGQLQTTQGAVIDQQSGEVRRHFGKTLLASVSIRYSNPDDLPEGLGL</sequence>
<name>A0A517LVP8_9BACT</name>
<dbReference type="Proteomes" id="UP000319557">
    <property type="component" value="Chromosome"/>
</dbReference>
<dbReference type="EMBL" id="CP036261">
    <property type="protein sequence ID" value="QDS86693.1"/>
    <property type="molecule type" value="Genomic_DNA"/>
</dbReference>
<reference evidence="2 3" key="1">
    <citation type="submission" date="2019-02" db="EMBL/GenBank/DDBJ databases">
        <title>Deep-cultivation of Planctomycetes and their phenomic and genomic characterization uncovers novel biology.</title>
        <authorList>
            <person name="Wiegand S."/>
            <person name="Jogler M."/>
            <person name="Boedeker C."/>
            <person name="Pinto D."/>
            <person name="Vollmers J."/>
            <person name="Rivas-Marin E."/>
            <person name="Kohn T."/>
            <person name="Peeters S.H."/>
            <person name="Heuer A."/>
            <person name="Rast P."/>
            <person name="Oberbeckmann S."/>
            <person name="Bunk B."/>
            <person name="Jeske O."/>
            <person name="Meyerdierks A."/>
            <person name="Storesund J.E."/>
            <person name="Kallscheuer N."/>
            <person name="Luecker S."/>
            <person name="Lage O.M."/>
            <person name="Pohl T."/>
            <person name="Merkel B.J."/>
            <person name="Hornburger P."/>
            <person name="Mueller R.-W."/>
            <person name="Bruemmer F."/>
            <person name="Labrenz M."/>
            <person name="Spormann A.M."/>
            <person name="Op den Camp H."/>
            <person name="Overmann J."/>
            <person name="Amann R."/>
            <person name="Jetten M.S.M."/>
            <person name="Mascher T."/>
            <person name="Medema M.H."/>
            <person name="Devos D.P."/>
            <person name="Kaster A.-K."/>
            <person name="Ovreas L."/>
            <person name="Rohde M."/>
            <person name="Galperin M.Y."/>
            <person name="Jogler C."/>
        </authorList>
    </citation>
    <scope>NUCLEOTIDE SEQUENCE [LARGE SCALE GENOMIC DNA]</scope>
    <source>
        <strain evidence="2 3">EC9</strain>
    </source>
</reference>
<accession>A0A517LVP8</accession>
<organism evidence="2 3">
    <name type="scientific">Rosistilla ulvae</name>
    <dbReference type="NCBI Taxonomy" id="1930277"/>
    <lineage>
        <taxon>Bacteria</taxon>
        <taxon>Pseudomonadati</taxon>
        <taxon>Planctomycetota</taxon>
        <taxon>Planctomycetia</taxon>
        <taxon>Pirellulales</taxon>
        <taxon>Pirellulaceae</taxon>
        <taxon>Rosistilla</taxon>
    </lineage>
</organism>
<keyword evidence="3" id="KW-1185">Reference proteome</keyword>
<gene>
    <name evidence="2" type="ORF">EC9_08660</name>
</gene>
<dbReference type="KEGG" id="ruv:EC9_08660"/>
<proteinExistence type="predicted"/>
<dbReference type="AlphaFoldDB" id="A0A517LVP8"/>
<evidence type="ECO:0000256" key="1">
    <source>
        <dbReference type="SAM" id="MobiDB-lite"/>
    </source>
</evidence>
<feature type="region of interest" description="Disordered" evidence="1">
    <location>
        <begin position="153"/>
        <end position="173"/>
    </location>
</feature>
<evidence type="ECO:0000313" key="3">
    <source>
        <dbReference type="Proteomes" id="UP000319557"/>
    </source>
</evidence>
<dbReference type="RefSeq" id="WP_145342599.1">
    <property type="nucleotide sequence ID" value="NZ_CP036261.1"/>
</dbReference>
<protein>
    <submittedName>
        <fullName evidence="2">Uncharacterized protein</fullName>
    </submittedName>
</protein>
<evidence type="ECO:0000313" key="2">
    <source>
        <dbReference type="EMBL" id="QDS86693.1"/>
    </source>
</evidence>